<dbReference type="InterPro" id="IPR038583">
    <property type="entry name" value="AraA_N_sf"/>
</dbReference>
<dbReference type="SUPFAM" id="SSF53743">
    <property type="entry name" value="FucI/AraA N-terminal and middle domains"/>
    <property type="match status" value="1"/>
</dbReference>
<gene>
    <name evidence="7" type="ORF">KTH90_12050</name>
</gene>
<dbReference type="InterPro" id="IPR003762">
    <property type="entry name" value="Lara_isomerase"/>
</dbReference>
<keyword evidence="1" id="KW-0479">Metal-binding</keyword>
<name>A0ABS6K8B1_9FIRM</name>
<keyword evidence="3" id="KW-0464">Manganese</keyword>
<dbReference type="PANTHER" id="PTHR38464:SF1">
    <property type="entry name" value="L-ARABINOSE ISOMERASE"/>
    <property type="match status" value="1"/>
</dbReference>
<evidence type="ECO:0000256" key="4">
    <source>
        <dbReference type="ARBA" id="ARBA00023235"/>
    </source>
</evidence>
<feature type="domain" description="L-arabinose isomerase C-terminal" evidence="6">
    <location>
        <begin position="331"/>
        <end position="467"/>
    </location>
</feature>
<evidence type="ECO:0000256" key="5">
    <source>
        <dbReference type="ARBA" id="ARBA00023277"/>
    </source>
</evidence>
<dbReference type="InterPro" id="IPR004216">
    <property type="entry name" value="Fuc/Ara_isomerase_C"/>
</dbReference>
<keyword evidence="4 7" id="KW-0413">Isomerase</keyword>
<evidence type="ECO:0000256" key="2">
    <source>
        <dbReference type="ARBA" id="ARBA00022935"/>
    </source>
</evidence>
<dbReference type="SUPFAM" id="SSF50443">
    <property type="entry name" value="FucI/AraA C-terminal domain-like"/>
    <property type="match status" value="1"/>
</dbReference>
<keyword evidence="8" id="KW-1185">Reference proteome</keyword>
<dbReference type="RefSeq" id="WP_238726859.1">
    <property type="nucleotide sequence ID" value="NZ_JAHQCX010000007.1"/>
</dbReference>
<dbReference type="InterPro" id="IPR024664">
    <property type="entry name" value="Ara_Isoase_C"/>
</dbReference>
<dbReference type="PANTHER" id="PTHR38464">
    <property type="entry name" value="L-ARABINOSE ISOMERASE"/>
    <property type="match status" value="1"/>
</dbReference>
<evidence type="ECO:0000259" key="6">
    <source>
        <dbReference type="Pfam" id="PF11762"/>
    </source>
</evidence>
<keyword evidence="2" id="KW-0054">Arabinose catabolism</keyword>
<dbReference type="CDD" id="cd00578">
    <property type="entry name" value="L-fuc_L-ara-isomerases"/>
    <property type="match status" value="1"/>
</dbReference>
<comment type="caution">
    <text evidence="7">The sequence shown here is derived from an EMBL/GenBank/DDBJ whole genome shotgun (WGS) entry which is preliminary data.</text>
</comment>
<dbReference type="GO" id="GO:0016853">
    <property type="term" value="F:isomerase activity"/>
    <property type="evidence" value="ECO:0007669"/>
    <property type="project" value="UniProtKB-KW"/>
</dbReference>
<dbReference type="Gene3D" id="3.40.50.10940">
    <property type="match status" value="1"/>
</dbReference>
<organism evidence="7 8">
    <name type="scientific">Diplocloster modestus</name>
    <dbReference type="NCBI Taxonomy" id="2850322"/>
    <lineage>
        <taxon>Bacteria</taxon>
        <taxon>Bacillati</taxon>
        <taxon>Bacillota</taxon>
        <taxon>Clostridia</taxon>
        <taxon>Lachnospirales</taxon>
        <taxon>Lachnospiraceae</taxon>
        <taxon>Diplocloster</taxon>
    </lineage>
</organism>
<evidence type="ECO:0000256" key="3">
    <source>
        <dbReference type="ARBA" id="ARBA00023211"/>
    </source>
</evidence>
<reference evidence="7 8" key="1">
    <citation type="submission" date="2021-06" db="EMBL/GenBank/DDBJ databases">
        <title>Description of novel taxa of the family Lachnospiraceae.</title>
        <authorList>
            <person name="Chaplin A.V."/>
            <person name="Sokolova S.R."/>
            <person name="Pikina A.P."/>
            <person name="Korzhanova M."/>
            <person name="Belova V."/>
            <person name="Korostin D."/>
            <person name="Efimov B.A."/>
        </authorList>
    </citation>
    <scope>NUCLEOTIDE SEQUENCE [LARGE SCALE GENOMIC DNA]</scope>
    <source>
        <strain evidence="7 8">ASD4241</strain>
    </source>
</reference>
<evidence type="ECO:0000313" key="7">
    <source>
        <dbReference type="EMBL" id="MBU9726747.1"/>
    </source>
</evidence>
<evidence type="ECO:0000313" key="8">
    <source>
        <dbReference type="Proteomes" id="UP001314681"/>
    </source>
</evidence>
<protein>
    <submittedName>
        <fullName evidence="7">L-fucose/L-arabinose isomerase family protein</fullName>
    </submittedName>
</protein>
<keyword evidence="5" id="KW-0119">Carbohydrate metabolism</keyword>
<accession>A0ABS6K8B1</accession>
<proteinExistence type="predicted"/>
<dbReference type="Proteomes" id="UP001314681">
    <property type="component" value="Unassembled WGS sequence"/>
</dbReference>
<evidence type="ECO:0000256" key="1">
    <source>
        <dbReference type="ARBA" id="ARBA00022723"/>
    </source>
</evidence>
<dbReference type="InterPro" id="IPR009015">
    <property type="entry name" value="Fucose_isomerase_N/cen_sf"/>
</dbReference>
<dbReference type="Pfam" id="PF11762">
    <property type="entry name" value="Arabinose_Iso_C"/>
    <property type="match status" value="1"/>
</dbReference>
<dbReference type="EMBL" id="JAHQCX010000007">
    <property type="protein sequence ID" value="MBU9726747.1"/>
    <property type="molecule type" value="Genomic_DNA"/>
</dbReference>
<sequence>MGLYIRKPYAVIGIFCIGLNTYWSQFQGLREAVMDHYGKIKGLLPEDIHVTDAGLVDNYTAAAEANRTFVEAGVDLIFCYCATYSPSSNVLPVIHGLSAPVIVLNLQPERSVDCSQTNTIGTWLGTLSCAGAPEVTAVLKKKNASYGVVTGAIAGDPHVISELHAWCRSAAVAARLKRGRIGMIGHPFNGMMDLYVDETKIYNQFGIYTEFLELHQIKNAMGEVTGELLEECRQFIKDHFALTVSQNAREFEELCKVTAAMISLIREQDLDAVAFHYAGETQGEYKDIIGPMNIVFSALIALGIPCCVEGDIKTTIAMLITKVLAGCCATAELYSMDLENDTCLIGHSGSSDFALSDEKPVLKESEVFHGKSGKGYLTQFLVKKGPVTLLALSEDGEGKYRLIAAEGESIPGDILMLGDTNARVRFPIPVREFMDRWCMAGPSHHSSMAVGSWVDMIRKTAVVLGLELEVICP</sequence>